<dbReference type="EMBL" id="ABMIIH010000008">
    <property type="protein sequence ID" value="ELD5187231.1"/>
    <property type="molecule type" value="Genomic_DNA"/>
</dbReference>
<dbReference type="RefSeq" id="WP_065453861.1">
    <property type="nucleotide sequence ID" value="NZ_JAEMGJ010000004.1"/>
</dbReference>
<sequence length="107" mass="12710">MKITEYGIDLGIVFDNGNVLYDYHEQDCCEHNYADWEQLEKHALNYNFDEETFKIIPNDYGFRFGDKNRTFFIPCYSEQDGYYSDEVTISYVDKDDNVLLEINTKGE</sequence>
<reference evidence="1" key="1">
    <citation type="submission" date="2023-06" db="EMBL/GenBank/DDBJ databases">
        <authorList>
            <consortium name="PulseNet: The National Subtyping Network for Foodborne Disease Surveillance"/>
        </authorList>
    </citation>
    <scope>NUCLEOTIDE SEQUENCE</scope>
    <source>
        <strain evidence="1">PNUSAC035917</strain>
    </source>
</reference>
<gene>
    <name evidence="1" type="ORF">QQI97_001422</name>
</gene>
<proteinExistence type="predicted"/>
<organism evidence="1 2">
    <name type="scientific">Campylobacter jejuni</name>
    <dbReference type="NCBI Taxonomy" id="197"/>
    <lineage>
        <taxon>Bacteria</taxon>
        <taxon>Pseudomonadati</taxon>
        <taxon>Campylobacterota</taxon>
        <taxon>Epsilonproteobacteria</taxon>
        <taxon>Campylobacterales</taxon>
        <taxon>Campylobacteraceae</taxon>
        <taxon>Campylobacter</taxon>
    </lineage>
</organism>
<accession>A0AAD2UUR4</accession>
<dbReference type="Proteomes" id="UP001183411">
    <property type="component" value="Unassembled WGS sequence"/>
</dbReference>
<name>A0AAD2UUR4_CAMJU</name>
<evidence type="ECO:0000313" key="1">
    <source>
        <dbReference type="EMBL" id="ELD5187231.1"/>
    </source>
</evidence>
<dbReference type="AlphaFoldDB" id="A0AAD2UUR4"/>
<comment type="caution">
    <text evidence="1">The sequence shown here is derived from an EMBL/GenBank/DDBJ whole genome shotgun (WGS) entry which is preliminary data.</text>
</comment>
<protein>
    <recommendedName>
        <fullName evidence="3">WG repeat-containing protein</fullName>
    </recommendedName>
</protein>
<evidence type="ECO:0000313" key="2">
    <source>
        <dbReference type="Proteomes" id="UP001183411"/>
    </source>
</evidence>
<evidence type="ECO:0008006" key="3">
    <source>
        <dbReference type="Google" id="ProtNLM"/>
    </source>
</evidence>